<evidence type="ECO:0000256" key="1">
    <source>
        <dbReference type="SAM" id="MobiDB-lite"/>
    </source>
</evidence>
<protein>
    <recommendedName>
        <fullName evidence="4">Phytase-like domain-containing protein</fullName>
    </recommendedName>
</protein>
<accession>A0A2W5KH67</accession>
<feature type="region of interest" description="Disordered" evidence="1">
    <location>
        <begin position="1"/>
        <end position="31"/>
    </location>
</feature>
<dbReference type="Proteomes" id="UP000249046">
    <property type="component" value="Unassembled WGS sequence"/>
</dbReference>
<organism evidence="2 3">
    <name type="scientific">Rhodanobacter denitrificans</name>
    <dbReference type="NCBI Taxonomy" id="666685"/>
    <lineage>
        <taxon>Bacteria</taxon>
        <taxon>Pseudomonadati</taxon>
        <taxon>Pseudomonadota</taxon>
        <taxon>Gammaproteobacteria</taxon>
        <taxon>Lysobacterales</taxon>
        <taxon>Rhodanobacteraceae</taxon>
        <taxon>Rhodanobacter</taxon>
    </lineage>
</organism>
<name>A0A2W5KH67_9GAMM</name>
<sequence length="539" mass="55957">MESPTVAGGQHSRIAGRAATAARGADRRTGATGVLSGSRARIRLLVCRGALRAGTAIRVEETKMKPLIAACLLAGLSAPCSDTFAGPVPLFHDSAVLAPGDFDVRVAGAVHRSDGSWVTFGSRTDEQLTESLYLIARDAAGARLAVHALPSNAGHQQVAQSLIALDGGDVVAASLEFDDFAGPYRLFLTRLDGALNPVWNVRLNLPQASFASARLKAPEVAGGPIRVLGEVQHAIDGGFGNGDGLLATVDPADGSVLSARTIGTADQERTVDWQRADDGSEVVLLETARRTSPVSVESGDALVRIDASGTILASRVIGHPASAGVRARALNLLPHPAGGWVIAGRRTAFGPNFFYLQRVGADLAPAPTRTLVPFFNVIDSAAHGGGFWLYGEANGEAMQTGTVLMRLDADLTLRSQRRYATDNIGFPTGALALDGDRALLALGANRSGEEVFVFETAHLVDLGAEGAGLVCDESAYAGFATATDVPGEIAGWTPALAALPDLAANPLQSLAQPLNATTVGLCLIAEDAIFDDGFEPPLR</sequence>
<proteinExistence type="predicted"/>
<evidence type="ECO:0000313" key="3">
    <source>
        <dbReference type="Proteomes" id="UP000249046"/>
    </source>
</evidence>
<evidence type="ECO:0000313" key="2">
    <source>
        <dbReference type="EMBL" id="PZQ16281.1"/>
    </source>
</evidence>
<gene>
    <name evidence="2" type="ORF">DI564_06485</name>
</gene>
<evidence type="ECO:0008006" key="4">
    <source>
        <dbReference type="Google" id="ProtNLM"/>
    </source>
</evidence>
<reference evidence="2 3" key="1">
    <citation type="submission" date="2017-08" db="EMBL/GenBank/DDBJ databases">
        <title>Infants hospitalized years apart are colonized by the same room-sourced microbial strains.</title>
        <authorList>
            <person name="Brooks B."/>
            <person name="Olm M.R."/>
            <person name="Firek B.A."/>
            <person name="Baker R."/>
            <person name="Thomas B.C."/>
            <person name="Morowitz M.J."/>
            <person name="Banfield J.F."/>
        </authorList>
    </citation>
    <scope>NUCLEOTIDE SEQUENCE [LARGE SCALE GENOMIC DNA]</scope>
    <source>
        <strain evidence="2">S2_005_003_R2_42</strain>
    </source>
</reference>
<dbReference type="AlphaFoldDB" id="A0A2W5KH67"/>
<comment type="caution">
    <text evidence="2">The sequence shown here is derived from an EMBL/GenBank/DDBJ whole genome shotgun (WGS) entry which is preliminary data.</text>
</comment>
<dbReference type="EMBL" id="QFPO01000005">
    <property type="protein sequence ID" value="PZQ16281.1"/>
    <property type="molecule type" value="Genomic_DNA"/>
</dbReference>